<feature type="compositionally biased region" description="Polar residues" evidence="1">
    <location>
        <begin position="977"/>
        <end position="1000"/>
    </location>
</feature>
<gene>
    <name evidence="2" type="ORF">AVEN_43632_1</name>
</gene>
<proteinExistence type="predicted"/>
<feature type="compositionally biased region" description="Polar residues" evidence="1">
    <location>
        <begin position="777"/>
        <end position="788"/>
    </location>
</feature>
<keyword evidence="3" id="KW-1185">Reference proteome</keyword>
<evidence type="ECO:0000313" key="3">
    <source>
        <dbReference type="Proteomes" id="UP000499080"/>
    </source>
</evidence>
<dbReference type="PANTHER" id="PTHR46409:SF1">
    <property type="entry name" value="HTH PSQ-TYPE DOMAIN-CONTAINING PROTEIN"/>
    <property type="match status" value="1"/>
</dbReference>
<dbReference type="Proteomes" id="UP000499080">
    <property type="component" value="Unassembled WGS sequence"/>
</dbReference>
<evidence type="ECO:0000313" key="2">
    <source>
        <dbReference type="EMBL" id="GBM39229.1"/>
    </source>
</evidence>
<accession>A0A4Y2FG01</accession>
<dbReference type="EMBL" id="BGPR01000890">
    <property type="protein sequence ID" value="GBM39229.1"/>
    <property type="molecule type" value="Genomic_DNA"/>
</dbReference>
<feature type="region of interest" description="Disordered" evidence="1">
    <location>
        <begin position="1603"/>
        <end position="1633"/>
    </location>
</feature>
<feature type="compositionally biased region" description="Polar residues" evidence="1">
    <location>
        <begin position="1603"/>
        <end position="1613"/>
    </location>
</feature>
<dbReference type="PANTHER" id="PTHR46409">
    <property type="entry name" value="HTH PSQ-TYPE DOMAIN-CONTAINING PROTEIN"/>
    <property type="match status" value="1"/>
</dbReference>
<comment type="caution">
    <text evidence="2">The sequence shown here is derived from an EMBL/GenBank/DDBJ whole genome shotgun (WGS) entry which is preliminary data.</text>
</comment>
<protein>
    <submittedName>
        <fullName evidence="2">Uncharacterized protein</fullName>
    </submittedName>
</protein>
<feature type="region of interest" description="Disordered" evidence="1">
    <location>
        <begin position="677"/>
        <end position="699"/>
    </location>
</feature>
<name>A0A4Y2FG01_ARAVE</name>
<sequence>MDEKEDDLNCMFDDFYFNPDKQGRELRRRSSIHESRDLVQGPIRWIFGKFPCHTSAEEQGVKLITEASQKVIGSNSRDGFIRTTLLLRSLMPGFSSKSYFKILKEIEGREHLSTLSFIDDQELAVSKENCVVSCISFLEAEKENLGIVAKYSAPEIRNKKTSSEHNSNYTDTSKNLECSQNVQKNLPTKITPSTVSSFVCDPEQFPNKTRATVDDMDITCLPSSRAESYPVEMNNKTRIIVNDMEITCVTGNNSFDGNSPSSPLNDVFLPESTFTSYDEDENNQLILGKLNMVAPVSKKELGLNSIIPALSFENIKLKSLSSSNSENANLRRGFLANTDSSFLNTISKKHPINISVGLIEEENFKLPSTVKGTKTNFSEISTYEHTGMDVSRTGSHVHEKENFTFDENSHYSQNSTHGVKFMKMFSEENSQNRIQVFSSEKSRFPLSSTAFLEDKENVGCNRKRRSTEVSSSELTDVLINKGRHHLADVKPLCLNSENDTKTSRDVSNHATHHSESYLFKEANKPLSTHGTNAFPANAMDIISKSREISVNLENDCNYLSEGLKFKDQKYEHPLFDQKSSAESLKAPQFEYEGMDLTSIADNHDFHFIDGDSFEEKQQKESGKNLNMDNSFALTGIGRTCHYTSDKMELTCASKCNIELKEGSSNSSLDNIDEYRSATMSESNSRPFHKDTQPKNSRIHHLTCVEKENIPLSSKHNESNEESQFKKYANFQADTSLNNYQNDKEDVMNQTLISHEMQFTCTFKTSVASPFLNLRSAYPTQPTESSSPDFKTLPLNSDDDSNVEKDPSNFSKPFFFKERDNSLLVKENYIFQSNARDITCNTKSTAGNSFNFGNNKNYSPTEHGKFGDMSTESSLHSKLSLMENLKIQRFDSEGMELTCVASNDEFPSINDDSFEVKVQKEPVNDLNLDHNLKLSDSSRTHHFTSDKMELTCAVKNYTELKKMMINDESCLNSHHKNLSTSESNQHQDETGSQSDQPNSLHSLDVGKKNMILNSMVREKQYKNCHSVEAFTGDCKSLGLVDGNNLSFPQNVGDKCADKTFNSHEMELTLMADKSHKLQVSPFFHLSSHSEGKSAFNFQNGDDTFYKKIQITQPYLSSLSKNIGEENPQESIPCNSPDNKILQTKQPSCLVSSEDNGNVWDVVLKPLNSKDATLKMPLGLKKLLSRTPGAVYTLRKKRQQIAKNFVKECILSPEVQNILKRSERFNLKKPFSEMKAYSPVSYDHKKSLTFHSFGMEGSFTAGLKENGQLPTVQPFNSSLKAINENSGMTSITSLIPAPTSAFTSFVRPEANLSCQSNKVALLEEKYTHNFSQIEDKQKSKNFSFQENDSLGILTNSFVLDTADSIECEMSEIFPSKILPEKSQLKNESSVVQSAKHDLQLPSETSDLNMDFEKNIYMKNSHGNLPLSISQNEIKLKDPVLRCESEALNLKTRCNDQNAIKNQDIPKDFTRTETDLKYNEVKNTFISEERKLKNVPLDSNSLDSQRVVDFNISEGSDLESTKNMNLSEMKVHDLQKTNDPFVLEKTTIKDKISDLSGYMSKFEVADLQETSDAFISKMAVNENEVSEQSENKTSLKTAISNFGNLPEIKTSSSCEKNSPEETALKTDSPKQSKDVNIQNIAVDHSAKHDTELNSDGNELKSSSNEISNLRNFCTNPYNQIVSLSGNSPCKTNNQKNSDPKSSLNGVEINDVIWRAPNLNESVKRATLLCKLMGFIVAIINGSANVQNGSDLLLLSNISSMLFQTIPATQSFYDEALVLLDIYGPCSQNATTSLIKIMSSLSNLMIYCGSLRSPVVPKPVT</sequence>
<organism evidence="2 3">
    <name type="scientific">Araneus ventricosus</name>
    <name type="common">Orbweaver spider</name>
    <name type="synonym">Epeira ventricosa</name>
    <dbReference type="NCBI Taxonomy" id="182803"/>
    <lineage>
        <taxon>Eukaryota</taxon>
        <taxon>Metazoa</taxon>
        <taxon>Ecdysozoa</taxon>
        <taxon>Arthropoda</taxon>
        <taxon>Chelicerata</taxon>
        <taxon>Arachnida</taxon>
        <taxon>Araneae</taxon>
        <taxon>Araneomorphae</taxon>
        <taxon>Entelegynae</taxon>
        <taxon>Araneoidea</taxon>
        <taxon>Araneidae</taxon>
        <taxon>Araneus</taxon>
    </lineage>
</organism>
<dbReference type="OrthoDB" id="6437009at2759"/>
<feature type="compositionally biased region" description="Basic and acidic residues" evidence="1">
    <location>
        <begin position="1614"/>
        <end position="1630"/>
    </location>
</feature>
<feature type="region of interest" description="Disordered" evidence="1">
    <location>
        <begin position="777"/>
        <end position="805"/>
    </location>
</feature>
<evidence type="ECO:0000256" key="1">
    <source>
        <dbReference type="SAM" id="MobiDB-lite"/>
    </source>
</evidence>
<feature type="region of interest" description="Disordered" evidence="1">
    <location>
        <begin position="973"/>
        <end position="1001"/>
    </location>
</feature>
<reference evidence="2 3" key="1">
    <citation type="journal article" date="2019" name="Sci. Rep.">
        <title>Orb-weaving spider Araneus ventricosus genome elucidates the spidroin gene catalogue.</title>
        <authorList>
            <person name="Kono N."/>
            <person name="Nakamura H."/>
            <person name="Ohtoshi R."/>
            <person name="Moran D.A.P."/>
            <person name="Shinohara A."/>
            <person name="Yoshida Y."/>
            <person name="Fujiwara M."/>
            <person name="Mori M."/>
            <person name="Tomita M."/>
            <person name="Arakawa K."/>
        </authorList>
    </citation>
    <scope>NUCLEOTIDE SEQUENCE [LARGE SCALE GENOMIC DNA]</scope>
</reference>